<dbReference type="EMBL" id="BRVP01000003">
    <property type="protein sequence ID" value="GLB51562.1"/>
    <property type="molecule type" value="Genomic_DNA"/>
</dbReference>
<evidence type="ECO:0000256" key="16">
    <source>
        <dbReference type="SAM" id="Phobius"/>
    </source>
</evidence>
<proteinExistence type="inferred from homology"/>
<evidence type="ECO:0000256" key="14">
    <source>
        <dbReference type="ARBA" id="ARBA00023137"/>
    </source>
</evidence>
<dbReference type="AlphaFoldDB" id="A0A9W6EUN9"/>
<dbReference type="Pfam" id="PF13614">
    <property type="entry name" value="AAA_31"/>
    <property type="match status" value="1"/>
</dbReference>
<dbReference type="GO" id="GO:0005886">
    <property type="term" value="C:plasma membrane"/>
    <property type="evidence" value="ECO:0007669"/>
    <property type="project" value="UniProtKB-SubCell"/>
</dbReference>
<evidence type="ECO:0000259" key="19">
    <source>
        <dbReference type="Pfam" id="PF13807"/>
    </source>
</evidence>
<dbReference type="EC" id="2.7.10.2" evidence="4"/>
<keyword evidence="12 16" id="KW-1133">Transmembrane helix</keyword>
<evidence type="ECO:0000256" key="15">
    <source>
        <dbReference type="ARBA" id="ARBA00051245"/>
    </source>
</evidence>
<evidence type="ECO:0000256" key="5">
    <source>
        <dbReference type="ARBA" id="ARBA00022475"/>
    </source>
</evidence>
<dbReference type="Proteomes" id="UP001143545">
    <property type="component" value="Unassembled WGS sequence"/>
</dbReference>
<keyword evidence="14" id="KW-0829">Tyrosine-protein kinase</keyword>
<feature type="domain" description="AAA" evidence="18">
    <location>
        <begin position="584"/>
        <end position="711"/>
    </location>
</feature>
<dbReference type="NCBIfam" id="TIGR01007">
    <property type="entry name" value="eps_fam"/>
    <property type="match status" value="1"/>
</dbReference>
<dbReference type="InterPro" id="IPR027417">
    <property type="entry name" value="P-loop_NTPase"/>
</dbReference>
<dbReference type="Pfam" id="PF13807">
    <property type="entry name" value="GNVR"/>
    <property type="match status" value="1"/>
</dbReference>
<keyword evidence="6" id="KW-0997">Cell inner membrane</keyword>
<keyword evidence="7" id="KW-0808">Transferase</keyword>
<evidence type="ECO:0000256" key="7">
    <source>
        <dbReference type="ARBA" id="ARBA00022679"/>
    </source>
</evidence>
<dbReference type="PANTHER" id="PTHR32309:SF13">
    <property type="entry name" value="FERRIC ENTEROBACTIN TRANSPORT PROTEIN FEPE"/>
    <property type="match status" value="1"/>
</dbReference>
<evidence type="ECO:0000256" key="1">
    <source>
        <dbReference type="ARBA" id="ARBA00004429"/>
    </source>
</evidence>
<sequence length="806" mass="90856">MGNLDKNSKQRFEDDNNGVDLVELFLKYLQYWSWFALCGFLSLVVAFFYIKSANKIYQTTAKIEIIDESQELGMTLDFESLLSGGTKINLDNEIAVLTSYRLLGQVVDTLGLDVDCTWESSFMENEVKGVPFVVGKDIPEEEISETLVYLITLKETYYNIVDPDGDVTKLPLTDSSANKLPFNIKLVDAIENLKEYLGVEYEVRIASKKSAVMSLQKRLVVEPTSTESEILFLSLEGLRPKITEVVLNTIIDKFNQDGIADRQLVSERTVKFIDERFSFLTKDLDSIELKKEKFKKDNGLANIQADASATLSKKEFTEGEVFNIETQISLVGFLKEELTKESKDNLLPSNIGIESGAINGLVDEYNKAVLKRNELLTTGAGENNSAIKVLDSQIENGHRNILSSVKVYQEQLENNQKQLRALENKVSGIYGLFPEKERMLREIERQQTLKESLYLLLLQKREEAAINYAVTAPSIKVVDYAITNDVPVAPKKIIIVMLALIVGMAIPFVIIYVIFFLDTKIHDRTDVEKLNPEIPVLAEIPFVEGDKMFNTVDDRSVLAESFRILSTNVDYMLGLKKKDDVGKVVFVTSTIKGEGKTFVAINTALAFASVNKKVLLVGADLRNPQLHKYFKVNKDLNKGLSAFLHDDSMKLEDCLSKQLGISDYLDVCFSGVVPPNAPQLLTGERFNEFVNVAKSKYDYIIFDLAPTLLVTDTLIVSRYADETVYLVRAGHTDKNLLSFSKDLNAKGKLQNLAYIVNNVGEKHSYRYGYGYSYNYSYSYNYGYGYGYGSDAGKSKKPWYKKIFGKR</sequence>
<keyword evidence="13 16" id="KW-0472">Membrane</keyword>
<evidence type="ECO:0000256" key="3">
    <source>
        <dbReference type="ARBA" id="ARBA00008883"/>
    </source>
</evidence>
<evidence type="ECO:0000256" key="10">
    <source>
        <dbReference type="ARBA" id="ARBA00022777"/>
    </source>
</evidence>
<evidence type="ECO:0000256" key="11">
    <source>
        <dbReference type="ARBA" id="ARBA00022840"/>
    </source>
</evidence>
<comment type="similarity">
    <text evidence="3">Belongs to the etk/wzc family.</text>
</comment>
<dbReference type="GO" id="GO:0005524">
    <property type="term" value="F:ATP binding"/>
    <property type="evidence" value="ECO:0007669"/>
    <property type="project" value="UniProtKB-KW"/>
</dbReference>
<dbReference type="CDD" id="cd05387">
    <property type="entry name" value="BY-kinase"/>
    <property type="match status" value="1"/>
</dbReference>
<dbReference type="SUPFAM" id="SSF52540">
    <property type="entry name" value="P-loop containing nucleoside triphosphate hydrolases"/>
    <property type="match status" value="1"/>
</dbReference>
<keyword evidence="21" id="KW-1185">Reference proteome</keyword>
<dbReference type="InterPro" id="IPR005702">
    <property type="entry name" value="Wzc-like_C"/>
</dbReference>
<dbReference type="InterPro" id="IPR050445">
    <property type="entry name" value="Bact_polysacc_biosynth/exp"/>
</dbReference>
<feature type="domain" description="Tyrosine-protein kinase G-rich" evidence="19">
    <location>
        <begin position="442"/>
        <end position="511"/>
    </location>
</feature>
<dbReference type="GO" id="GO:0004715">
    <property type="term" value="F:non-membrane spanning protein tyrosine kinase activity"/>
    <property type="evidence" value="ECO:0007669"/>
    <property type="project" value="UniProtKB-EC"/>
</dbReference>
<organism evidence="20 21">
    <name type="scientific">Neptunitalea chrysea</name>
    <dbReference type="NCBI Taxonomy" id="1647581"/>
    <lineage>
        <taxon>Bacteria</taxon>
        <taxon>Pseudomonadati</taxon>
        <taxon>Bacteroidota</taxon>
        <taxon>Flavobacteriia</taxon>
        <taxon>Flavobacteriales</taxon>
        <taxon>Flavobacteriaceae</taxon>
        <taxon>Neptunitalea</taxon>
    </lineage>
</organism>
<dbReference type="Gene3D" id="3.40.50.300">
    <property type="entry name" value="P-loop containing nucleotide triphosphate hydrolases"/>
    <property type="match status" value="1"/>
</dbReference>
<evidence type="ECO:0000256" key="13">
    <source>
        <dbReference type="ARBA" id="ARBA00023136"/>
    </source>
</evidence>
<evidence type="ECO:0000259" key="18">
    <source>
        <dbReference type="Pfam" id="PF13614"/>
    </source>
</evidence>
<evidence type="ECO:0000259" key="17">
    <source>
        <dbReference type="Pfam" id="PF02706"/>
    </source>
</evidence>
<evidence type="ECO:0000256" key="2">
    <source>
        <dbReference type="ARBA" id="ARBA00007316"/>
    </source>
</evidence>
<dbReference type="Pfam" id="PF02706">
    <property type="entry name" value="Wzz"/>
    <property type="match status" value="1"/>
</dbReference>
<gene>
    <name evidence="20" type="ORF">NBRC110019_06010</name>
</gene>
<keyword evidence="5" id="KW-1003">Cell membrane</keyword>
<keyword evidence="8 16" id="KW-0812">Transmembrane</keyword>
<dbReference type="InterPro" id="IPR025669">
    <property type="entry name" value="AAA_dom"/>
</dbReference>
<dbReference type="RefSeq" id="WP_281752220.1">
    <property type="nucleotide sequence ID" value="NZ_BRVP01000003.1"/>
</dbReference>
<evidence type="ECO:0000256" key="4">
    <source>
        <dbReference type="ARBA" id="ARBA00011903"/>
    </source>
</evidence>
<evidence type="ECO:0000256" key="6">
    <source>
        <dbReference type="ARBA" id="ARBA00022519"/>
    </source>
</evidence>
<feature type="domain" description="Polysaccharide chain length determinant N-terminal" evidence="17">
    <location>
        <begin position="18"/>
        <end position="110"/>
    </location>
</feature>
<accession>A0A9W6EUN9</accession>
<evidence type="ECO:0000256" key="9">
    <source>
        <dbReference type="ARBA" id="ARBA00022741"/>
    </source>
</evidence>
<evidence type="ECO:0000256" key="8">
    <source>
        <dbReference type="ARBA" id="ARBA00022692"/>
    </source>
</evidence>
<reference evidence="20" key="1">
    <citation type="submission" date="2022-07" db="EMBL/GenBank/DDBJ databases">
        <title>Taxonomy of Novel Oxalotrophic and Methylotrophic Bacteria.</title>
        <authorList>
            <person name="Sahin N."/>
            <person name="Tani A."/>
        </authorList>
    </citation>
    <scope>NUCLEOTIDE SEQUENCE</scope>
    <source>
        <strain evidence="20">AM327</strain>
    </source>
</reference>
<comment type="similarity">
    <text evidence="2">Belongs to the CpsD/CapB family.</text>
</comment>
<keyword evidence="9" id="KW-0547">Nucleotide-binding</keyword>
<evidence type="ECO:0000313" key="20">
    <source>
        <dbReference type="EMBL" id="GLB51562.1"/>
    </source>
</evidence>
<evidence type="ECO:0000256" key="12">
    <source>
        <dbReference type="ARBA" id="ARBA00022989"/>
    </source>
</evidence>
<dbReference type="InterPro" id="IPR003856">
    <property type="entry name" value="LPS_length_determ_N"/>
</dbReference>
<comment type="catalytic activity">
    <reaction evidence="15">
        <text>L-tyrosyl-[protein] + ATP = O-phospho-L-tyrosyl-[protein] + ADP + H(+)</text>
        <dbReference type="Rhea" id="RHEA:10596"/>
        <dbReference type="Rhea" id="RHEA-COMP:10136"/>
        <dbReference type="Rhea" id="RHEA-COMP:20101"/>
        <dbReference type="ChEBI" id="CHEBI:15378"/>
        <dbReference type="ChEBI" id="CHEBI:30616"/>
        <dbReference type="ChEBI" id="CHEBI:46858"/>
        <dbReference type="ChEBI" id="CHEBI:61978"/>
        <dbReference type="ChEBI" id="CHEBI:456216"/>
        <dbReference type="EC" id="2.7.10.2"/>
    </reaction>
</comment>
<name>A0A9W6EUN9_9FLAO</name>
<comment type="caution">
    <text evidence="20">The sequence shown here is derived from an EMBL/GenBank/DDBJ whole genome shotgun (WGS) entry which is preliminary data.</text>
</comment>
<dbReference type="InterPro" id="IPR032807">
    <property type="entry name" value="GNVR"/>
</dbReference>
<feature type="transmembrane region" description="Helical" evidence="16">
    <location>
        <begin position="493"/>
        <end position="517"/>
    </location>
</feature>
<protein>
    <recommendedName>
        <fullName evidence="4">non-specific protein-tyrosine kinase</fullName>
        <ecNumber evidence="4">2.7.10.2</ecNumber>
    </recommendedName>
</protein>
<comment type="subcellular location">
    <subcellularLocation>
        <location evidence="1">Cell inner membrane</location>
        <topology evidence="1">Multi-pass membrane protein</topology>
    </subcellularLocation>
</comment>
<dbReference type="PANTHER" id="PTHR32309">
    <property type="entry name" value="TYROSINE-PROTEIN KINASE"/>
    <property type="match status" value="1"/>
</dbReference>
<keyword evidence="11" id="KW-0067">ATP-binding</keyword>
<feature type="transmembrane region" description="Helical" evidence="16">
    <location>
        <begin position="31"/>
        <end position="50"/>
    </location>
</feature>
<evidence type="ECO:0000313" key="21">
    <source>
        <dbReference type="Proteomes" id="UP001143545"/>
    </source>
</evidence>
<keyword evidence="10 20" id="KW-0418">Kinase</keyword>